<evidence type="ECO:0000256" key="1">
    <source>
        <dbReference type="SAM" id="MobiDB-lite"/>
    </source>
</evidence>
<evidence type="ECO:0000313" key="2">
    <source>
        <dbReference type="EMBL" id="MFD2563702.1"/>
    </source>
</evidence>
<feature type="compositionally biased region" description="Basic and acidic residues" evidence="1">
    <location>
        <begin position="49"/>
        <end position="71"/>
    </location>
</feature>
<proteinExistence type="predicted"/>
<protein>
    <submittedName>
        <fullName evidence="2">Uncharacterized protein</fullName>
    </submittedName>
</protein>
<organism evidence="2 3">
    <name type="scientific">Aquimarina rubra</name>
    <dbReference type="NCBI Taxonomy" id="1920033"/>
    <lineage>
        <taxon>Bacteria</taxon>
        <taxon>Pseudomonadati</taxon>
        <taxon>Bacteroidota</taxon>
        <taxon>Flavobacteriia</taxon>
        <taxon>Flavobacteriales</taxon>
        <taxon>Flavobacteriaceae</taxon>
        <taxon>Aquimarina</taxon>
    </lineage>
</organism>
<gene>
    <name evidence="2" type="ORF">ACFSR1_13560</name>
</gene>
<feature type="region of interest" description="Disordered" evidence="1">
    <location>
        <begin position="44"/>
        <end position="71"/>
    </location>
</feature>
<name>A0ABW5LH53_9FLAO</name>
<dbReference type="RefSeq" id="WP_378293358.1">
    <property type="nucleotide sequence ID" value="NZ_JBHULE010000019.1"/>
</dbReference>
<accession>A0ABW5LH53</accession>
<sequence>MPTIKIKIARFLIISGFLFHLGNYAIELFNFYKGDVNSIAHIIDDTEEKSESKEKDSSEKEDLKEKEKISQYTDDKSTKVAILILKDYPELKYGNSSVYLEYTTPPPEYS</sequence>
<dbReference type="EMBL" id="JBHULE010000019">
    <property type="protein sequence ID" value="MFD2563702.1"/>
    <property type="molecule type" value="Genomic_DNA"/>
</dbReference>
<comment type="caution">
    <text evidence="2">The sequence shown here is derived from an EMBL/GenBank/DDBJ whole genome shotgun (WGS) entry which is preliminary data.</text>
</comment>
<keyword evidence="3" id="KW-1185">Reference proteome</keyword>
<dbReference type="Proteomes" id="UP001597319">
    <property type="component" value="Unassembled WGS sequence"/>
</dbReference>
<reference evidence="3" key="1">
    <citation type="journal article" date="2019" name="Int. J. Syst. Evol. Microbiol.">
        <title>The Global Catalogue of Microorganisms (GCM) 10K type strain sequencing project: providing services to taxonomists for standard genome sequencing and annotation.</title>
        <authorList>
            <consortium name="The Broad Institute Genomics Platform"/>
            <consortium name="The Broad Institute Genome Sequencing Center for Infectious Disease"/>
            <person name="Wu L."/>
            <person name="Ma J."/>
        </authorList>
    </citation>
    <scope>NUCLEOTIDE SEQUENCE [LARGE SCALE GENOMIC DNA]</scope>
    <source>
        <strain evidence="3">KCTC 52274</strain>
    </source>
</reference>
<evidence type="ECO:0000313" key="3">
    <source>
        <dbReference type="Proteomes" id="UP001597319"/>
    </source>
</evidence>